<keyword evidence="4 15" id="KW-0285">Flavoprotein</keyword>
<evidence type="ECO:0000256" key="13">
    <source>
        <dbReference type="ARBA" id="ARBA00047880"/>
    </source>
</evidence>
<comment type="similarity">
    <text evidence="15">Belongs to the ribF family.</text>
</comment>
<reference evidence="17" key="1">
    <citation type="submission" date="2021-12" db="EMBL/GenBank/DDBJ databases">
        <title>Draft genome sequence of Corynebacterium ammoniagenes strain T-723.</title>
        <authorList>
            <person name="Matsuzawa M."/>
            <person name="Hiratani M."/>
            <person name="Abe I."/>
            <person name="Tsuji Y."/>
            <person name="Nakamura J."/>
        </authorList>
    </citation>
    <scope>NUCLEOTIDE SEQUENCE</scope>
    <source>
        <strain evidence="17">T-723</strain>
    </source>
</reference>
<keyword evidence="10 15" id="KW-0274">FAD</keyword>
<evidence type="ECO:0000313" key="18">
    <source>
        <dbReference type="Proteomes" id="UP001054925"/>
    </source>
</evidence>
<comment type="pathway">
    <text evidence="2 15">Cofactor biosynthesis; FAD biosynthesis; FAD from FMN: step 1/1.</text>
</comment>
<dbReference type="InterPro" id="IPR023468">
    <property type="entry name" value="Riboflavin_kinase"/>
</dbReference>
<keyword evidence="6 15" id="KW-0808">Transferase</keyword>
<dbReference type="SUPFAM" id="SSF52374">
    <property type="entry name" value="Nucleotidylyl transferase"/>
    <property type="match status" value="1"/>
</dbReference>
<accession>A0AAV5G9R5</accession>
<dbReference type="GO" id="GO:0003919">
    <property type="term" value="F:FMN adenylyltransferase activity"/>
    <property type="evidence" value="ECO:0007669"/>
    <property type="project" value="UniProtKB-UniRule"/>
</dbReference>
<evidence type="ECO:0000256" key="9">
    <source>
        <dbReference type="ARBA" id="ARBA00022777"/>
    </source>
</evidence>
<evidence type="ECO:0000256" key="6">
    <source>
        <dbReference type="ARBA" id="ARBA00022679"/>
    </source>
</evidence>
<dbReference type="FunFam" id="2.40.30.30:FF:000003">
    <property type="entry name" value="Riboflavin biosynthesis protein"/>
    <property type="match status" value="1"/>
</dbReference>
<dbReference type="CDD" id="cd02064">
    <property type="entry name" value="FAD_synthetase_N"/>
    <property type="match status" value="1"/>
</dbReference>
<dbReference type="GO" id="GO:0005524">
    <property type="term" value="F:ATP binding"/>
    <property type="evidence" value="ECO:0007669"/>
    <property type="project" value="UniProtKB-UniRule"/>
</dbReference>
<dbReference type="Gene3D" id="2.40.30.30">
    <property type="entry name" value="Riboflavin kinase-like"/>
    <property type="match status" value="1"/>
</dbReference>
<evidence type="ECO:0000256" key="15">
    <source>
        <dbReference type="PIRNR" id="PIRNR004491"/>
    </source>
</evidence>
<dbReference type="EC" id="2.7.7.2" evidence="15"/>
<dbReference type="GO" id="GO:0008531">
    <property type="term" value="F:riboflavin kinase activity"/>
    <property type="evidence" value="ECO:0007669"/>
    <property type="project" value="UniProtKB-UniRule"/>
</dbReference>
<comment type="function">
    <text evidence="1">Catalyzes the phosphorylation of riboflavin to FMN followed by the adenylation of FMN to FAD.</text>
</comment>
<dbReference type="Gene3D" id="3.40.50.620">
    <property type="entry name" value="HUPs"/>
    <property type="match status" value="1"/>
</dbReference>
<dbReference type="NCBIfam" id="NF004160">
    <property type="entry name" value="PRK05627.1-3"/>
    <property type="match status" value="1"/>
</dbReference>
<sequence>MDIWYGTAAVPKDLDNSAVTIGVFDGVHRGHQKLINATVDKARQTGSKAVMVTFDPHPVSVFLPRRAPLGITTLHERFSLAETYGIDAVLVIDFTKELSGTTPEKYVEYLLEDTLHASHIVVGANFTFGENAAGTADTLKNICAARMTVDVIDLLDDDGVRISSTTVREYLSQGNVARANWALGRHFSVSGPVVRGAGRGGKELGFPTANQYFHDTVALPADGVYAGWLTILPTEAPVSGNMEPEIAYAAAISVGTNPTFGDEQRSVESFVLDRDADLYGHDVKVEFVDHVRTMEKFDSVEQLLDVMAKDVIKTRKILAEDVAAQQMGPTTYFLQSESA</sequence>
<dbReference type="RefSeq" id="WP_003845436.1">
    <property type="nucleotide sequence ID" value="NZ_BQKK01000001.1"/>
</dbReference>
<evidence type="ECO:0000256" key="3">
    <source>
        <dbReference type="ARBA" id="ARBA00005201"/>
    </source>
</evidence>
<dbReference type="InterPro" id="IPR015864">
    <property type="entry name" value="FAD_synthase"/>
</dbReference>
<evidence type="ECO:0000256" key="10">
    <source>
        <dbReference type="ARBA" id="ARBA00022827"/>
    </source>
</evidence>
<dbReference type="PANTHER" id="PTHR22749">
    <property type="entry name" value="RIBOFLAVIN KINASE/FMN ADENYLYLTRANSFERASE"/>
    <property type="match status" value="1"/>
</dbReference>
<keyword evidence="9 15" id="KW-0418">Kinase</keyword>
<evidence type="ECO:0000313" key="17">
    <source>
        <dbReference type="EMBL" id="GJN42271.1"/>
    </source>
</evidence>
<dbReference type="SMART" id="SM00904">
    <property type="entry name" value="Flavokinase"/>
    <property type="match status" value="1"/>
</dbReference>
<dbReference type="Proteomes" id="UP001054925">
    <property type="component" value="Unassembled WGS sequence"/>
</dbReference>
<protein>
    <recommendedName>
        <fullName evidence="15">Riboflavin biosynthesis protein</fullName>
    </recommendedName>
    <domain>
        <recommendedName>
            <fullName evidence="15">Riboflavin kinase</fullName>
            <ecNumber evidence="15">2.7.1.26</ecNumber>
        </recommendedName>
        <alternativeName>
            <fullName evidence="15">Flavokinase</fullName>
        </alternativeName>
    </domain>
    <domain>
        <recommendedName>
            <fullName evidence="15">FMN adenylyltransferase</fullName>
            <ecNumber evidence="15">2.7.7.2</ecNumber>
        </recommendedName>
        <alternativeName>
            <fullName evidence="15">FAD pyrophosphorylase</fullName>
        </alternativeName>
        <alternativeName>
            <fullName evidence="15">FAD synthase</fullName>
        </alternativeName>
    </domain>
</protein>
<evidence type="ECO:0000256" key="1">
    <source>
        <dbReference type="ARBA" id="ARBA00002121"/>
    </source>
</evidence>
<dbReference type="Pfam" id="PF06574">
    <property type="entry name" value="FAD_syn"/>
    <property type="match status" value="1"/>
</dbReference>
<keyword evidence="12" id="KW-0511">Multifunctional enzyme</keyword>
<comment type="pathway">
    <text evidence="3 15">Cofactor biosynthesis; FMN biosynthesis; FMN from riboflavin (ATP route): step 1/1.</text>
</comment>
<comment type="catalytic activity">
    <reaction evidence="13 15">
        <text>riboflavin + ATP = FMN + ADP + H(+)</text>
        <dbReference type="Rhea" id="RHEA:14357"/>
        <dbReference type="ChEBI" id="CHEBI:15378"/>
        <dbReference type="ChEBI" id="CHEBI:30616"/>
        <dbReference type="ChEBI" id="CHEBI:57986"/>
        <dbReference type="ChEBI" id="CHEBI:58210"/>
        <dbReference type="ChEBI" id="CHEBI:456216"/>
        <dbReference type="EC" id="2.7.1.26"/>
    </reaction>
</comment>
<dbReference type="PANTHER" id="PTHR22749:SF6">
    <property type="entry name" value="RIBOFLAVIN KINASE"/>
    <property type="match status" value="1"/>
</dbReference>
<organism evidence="17 18">
    <name type="scientific">Corynebacterium ammoniagenes</name>
    <name type="common">Brevibacterium ammoniagenes</name>
    <dbReference type="NCBI Taxonomy" id="1697"/>
    <lineage>
        <taxon>Bacteria</taxon>
        <taxon>Bacillati</taxon>
        <taxon>Actinomycetota</taxon>
        <taxon>Actinomycetes</taxon>
        <taxon>Mycobacteriales</taxon>
        <taxon>Corynebacteriaceae</taxon>
        <taxon>Corynebacterium</taxon>
    </lineage>
</organism>
<dbReference type="InterPro" id="IPR023465">
    <property type="entry name" value="Riboflavin_kinase_dom_sf"/>
</dbReference>
<proteinExistence type="inferred from homology"/>
<dbReference type="PIRSF" id="PIRSF004491">
    <property type="entry name" value="FAD_Synth"/>
    <property type="match status" value="1"/>
</dbReference>
<comment type="caution">
    <text evidence="17">The sequence shown here is derived from an EMBL/GenBank/DDBJ whole genome shotgun (WGS) entry which is preliminary data.</text>
</comment>
<dbReference type="GO" id="GO:0009231">
    <property type="term" value="P:riboflavin biosynthetic process"/>
    <property type="evidence" value="ECO:0007669"/>
    <property type="project" value="InterPro"/>
</dbReference>
<dbReference type="AlphaFoldDB" id="A0AAV5G9R5"/>
<evidence type="ECO:0000256" key="14">
    <source>
        <dbReference type="ARBA" id="ARBA00049494"/>
    </source>
</evidence>
<evidence type="ECO:0000256" key="12">
    <source>
        <dbReference type="ARBA" id="ARBA00023268"/>
    </source>
</evidence>
<dbReference type="GO" id="GO:0009398">
    <property type="term" value="P:FMN biosynthetic process"/>
    <property type="evidence" value="ECO:0007669"/>
    <property type="project" value="UniProtKB-UniRule"/>
</dbReference>
<evidence type="ECO:0000256" key="11">
    <source>
        <dbReference type="ARBA" id="ARBA00022840"/>
    </source>
</evidence>
<dbReference type="InterPro" id="IPR014729">
    <property type="entry name" value="Rossmann-like_a/b/a_fold"/>
</dbReference>
<dbReference type="GO" id="GO:0006747">
    <property type="term" value="P:FAD biosynthetic process"/>
    <property type="evidence" value="ECO:0007669"/>
    <property type="project" value="UniProtKB-UniRule"/>
</dbReference>
<keyword evidence="11 15" id="KW-0067">ATP-binding</keyword>
<evidence type="ECO:0000256" key="2">
    <source>
        <dbReference type="ARBA" id="ARBA00004726"/>
    </source>
</evidence>
<evidence type="ECO:0000256" key="4">
    <source>
        <dbReference type="ARBA" id="ARBA00022630"/>
    </source>
</evidence>
<evidence type="ECO:0000256" key="8">
    <source>
        <dbReference type="ARBA" id="ARBA00022741"/>
    </source>
</evidence>
<dbReference type="EC" id="2.7.1.26" evidence="15"/>
<dbReference type="SUPFAM" id="SSF82114">
    <property type="entry name" value="Riboflavin kinase-like"/>
    <property type="match status" value="1"/>
</dbReference>
<evidence type="ECO:0000256" key="5">
    <source>
        <dbReference type="ARBA" id="ARBA00022643"/>
    </source>
</evidence>
<evidence type="ECO:0000259" key="16">
    <source>
        <dbReference type="SMART" id="SM00904"/>
    </source>
</evidence>
<dbReference type="InterPro" id="IPR002606">
    <property type="entry name" value="Riboflavin_kinase_bac"/>
</dbReference>
<gene>
    <name evidence="17" type="ORF">CAT723_07500</name>
</gene>
<dbReference type="NCBIfam" id="TIGR00083">
    <property type="entry name" value="ribF"/>
    <property type="match status" value="1"/>
</dbReference>
<feature type="domain" description="Riboflavin kinase" evidence="16">
    <location>
        <begin position="182"/>
        <end position="319"/>
    </location>
</feature>
<evidence type="ECO:0000256" key="7">
    <source>
        <dbReference type="ARBA" id="ARBA00022695"/>
    </source>
</evidence>
<dbReference type="InterPro" id="IPR015865">
    <property type="entry name" value="Riboflavin_kinase_bac/euk"/>
</dbReference>
<keyword evidence="8 15" id="KW-0547">Nucleotide-binding</keyword>
<dbReference type="EMBL" id="BQKK01000001">
    <property type="protein sequence ID" value="GJN42271.1"/>
    <property type="molecule type" value="Genomic_DNA"/>
</dbReference>
<comment type="catalytic activity">
    <reaction evidence="14 15">
        <text>FMN + ATP + H(+) = FAD + diphosphate</text>
        <dbReference type="Rhea" id="RHEA:17237"/>
        <dbReference type="ChEBI" id="CHEBI:15378"/>
        <dbReference type="ChEBI" id="CHEBI:30616"/>
        <dbReference type="ChEBI" id="CHEBI:33019"/>
        <dbReference type="ChEBI" id="CHEBI:57692"/>
        <dbReference type="ChEBI" id="CHEBI:58210"/>
        <dbReference type="EC" id="2.7.7.2"/>
    </reaction>
</comment>
<dbReference type="FunFam" id="3.40.50.620:FF:000021">
    <property type="entry name" value="Riboflavin biosynthesis protein"/>
    <property type="match status" value="1"/>
</dbReference>
<dbReference type="Pfam" id="PF01687">
    <property type="entry name" value="Flavokinase"/>
    <property type="match status" value="1"/>
</dbReference>
<keyword evidence="5 15" id="KW-0288">FMN</keyword>
<keyword evidence="7 15" id="KW-0548">Nucleotidyltransferase</keyword>
<name>A0AAV5G9R5_CORAM</name>